<evidence type="ECO:0000313" key="12">
    <source>
        <dbReference type="Proteomes" id="UP001347796"/>
    </source>
</evidence>
<dbReference type="GO" id="GO:0008453">
    <property type="term" value="F:alanine-glyoxylate transaminase activity"/>
    <property type="evidence" value="ECO:0007669"/>
    <property type="project" value="UniProtKB-EC"/>
</dbReference>
<evidence type="ECO:0000259" key="10">
    <source>
        <dbReference type="Pfam" id="PF00266"/>
    </source>
</evidence>
<proteinExistence type="inferred from homology"/>
<dbReference type="InterPro" id="IPR012703">
    <property type="entry name" value="NH2EtPonate_pyrv_transaminase"/>
</dbReference>
<reference evidence="11 12" key="1">
    <citation type="submission" date="2024-01" db="EMBL/GenBank/DDBJ databases">
        <title>The genome of the rayed Mediterranean limpet Patella caerulea (Linnaeus, 1758).</title>
        <authorList>
            <person name="Anh-Thu Weber A."/>
            <person name="Halstead-Nussloch G."/>
        </authorList>
    </citation>
    <scope>NUCLEOTIDE SEQUENCE [LARGE SCALE GENOMIC DNA]</scope>
    <source>
        <strain evidence="11">AATW-2023a</strain>
        <tissue evidence="11">Whole specimen</tissue>
    </source>
</reference>
<dbReference type="NCBIfam" id="NF010006">
    <property type="entry name" value="PRK13479.1"/>
    <property type="match status" value="1"/>
</dbReference>
<dbReference type="NCBIfam" id="TIGR03301">
    <property type="entry name" value="PhnW-AepZ"/>
    <property type="match status" value="1"/>
</dbReference>
<dbReference type="PANTHER" id="PTHR42778">
    <property type="entry name" value="2-AMINOETHYLPHOSPHONATE--PYRUVATE TRANSAMINASE"/>
    <property type="match status" value="1"/>
</dbReference>
<dbReference type="EC" id="2.6.1.44" evidence="7"/>
<dbReference type="InterPro" id="IPR015424">
    <property type="entry name" value="PyrdxlP-dep_Trfase"/>
</dbReference>
<comment type="caution">
    <text evidence="11">The sequence shown here is derived from an EMBL/GenBank/DDBJ whole genome shotgun (WGS) entry which is preliminary data.</text>
</comment>
<evidence type="ECO:0000256" key="2">
    <source>
        <dbReference type="ARBA" id="ARBA00022576"/>
    </source>
</evidence>
<organism evidence="11 12">
    <name type="scientific">Patella caerulea</name>
    <name type="common">Rayed Mediterranean limpet</name>
    <dbReference type="NCBI Taxonomy" id="87958"/>
    <lineage>
        <taxon>Eukaryota</taxon>
        <taxon>Metazoa</taxon>
        <taxon>Spiralia</taxon>
        <taxon>Lophotrochozoa</taxon>
        <taxon>Mollusca</taxon>
        <taxon>Gastropoda</taxon>
        <taxon>Patellogastropoda</taxon>
        <taxon>Patelloidea</taxon>
        <taxon>Patellidae</taxon>
        <taxon>Patella</taxon>
    </lineage>
</organism>
<dbReference type="PANTHER" id="PTHR42778:SF1">
    <property type="entry name" value="2-AMINOETHYLPHOSPHONATE--PYRUVATE TRANSAMINASE"/>
    <property type="match status" value="1"/>
</dbReference>
<dbReference type="InterPro" id="IPR024169">
    <property type="entry name" value="SP_NH2Trfase/AEP_transaminase"/>
</dbReference>
<comment type="catalytic activity">
    <reaction evidence="7">
        <text>glyoxylate + L-alanine = glycine + pyruvate</text>
        <dbReference type="Rhea" id="RHEA:24248"/>
        <dbReference type="ChEBI" id="CHEBI:15361"/>
        <dbReference type="ChEBI" id="CHEBI:36655"/>
        <dbReference type="ChEBI" id="CHEBI:57305"/>
        <dbReference type="ChEBI" id="CHEBI:57972"/>
        <dbReference type="EC" id="2.6.1.44"/>
    </reaction>
</comment>
<feature type="modified residue" description="N6-(pyridoxal phosphate)lysine" evidence="9">
    <location>
        <position position="233"/>
    </location>
</feature>
<dbReference type="GO" id="GO:0019700">
    <property type="term" value="P:organic phosphonate catabolic process"/>
    <property type="evidence" value="ECO:0007669"/>
    <property type="project" value="InterPro"/>
</dbReference>
<dbReference type="InterPro" id="IPR015422">
    <property type="entry name" value="PyrdxlP-dep_Trfase_small"/>
</dbReference>
<evidence type="ECO:0000256" key="8">
    <source>
        <dbReference type="PIRSR" id="PIRSR000524-1"/>
    </source>
</evidence>
<gene>
    <name evidence="11" type="ORF">SNE40_008797</name>
</gene>
<keyword evidence="12" id="KW-1185">Reference proteome</keyword>
<keyword evidence="3" id="KW-0808">Transferase</keyword>
<dbReference type="PIRSF" id="PIRSF000524">
    <property type="entry name" value="SPT"/>
    <property type="match status" value="1"/>
</dbReference>
<dbReference type="InterPro" id="IPR015421">
    <property type="entry name" value="PyrdxlP-dep_Trfase_major"/>
</dbReference>
<evidence type="ECO:0000256" key="7">
    <source>
        <dbReference type="PIRNR" id="PIRNR000524"/>
    </source>
</evidence>
<name>A0AAN8JML7_PATCE</name>
<dbReference type="Proteomes" id="UP001347796">
    <property type="component" value="Unassembled WGS sequence"/>
</dbReference>
<dbReference type="AlphaFoldDB" id="A0AAN8JML7"/>
<evidence type="ECO:0000256" key="6">
    <source>
        <dbReference type="ARBA" id="ARBA00049460"/>
    </source>
</evidence>
<dbReference type="Pfam" id="PF00266">
    <property type="entry name" value="Aminotran_5"/>
    <property type="match status" value="1"/>
</dbReference>
<evidence type="ECO:0000256" key="9">
    <source>
        <dbReference type="PIRSR" id="PIRSR000524-50"/>
    </source>
</evidence>
<sequence length="408" mass="45460">MHRLKSFTSTSRFWSPLKKNDIFDVLQTQMCRHGTSKAGEKKLFTPGPLGTSLTVKQAMLRDVGSRDVEFIKTISFIRSKLLDIAGVSANDYTTIPVQGSGTFAVEAVFQCAVPRQNNNKVLILENGAYGKRMGKICETLSIPHHIESFSEDKAVDAGRVEELLKKDNSYNLVSIVHCETSSGVFNPVEEVGSVIKTTSPNSSYFVDGMSSFGAVPLDFKKANVDYLVSSANKCIQGTPGFSFAIAKKDKLSQCKGNSRSLSLDLVDQCETLDKTGQFRFTPATHSMLAFKQALLELEEEGGVTGRANRYKKNRSIIKRGMKDLGFKELLDDDISGYIITSFLFPDHPNFNFQQFYSRLNDKDQVIYPGKVLNTDCFRIGNIGHLFPQDMEHFLVCAKEVCKDMDLKL</sequence>
<evidence type="ECO:0000256" key="5">
    <source>
        <dbReference type="ARBA" id="ARBA00023317"/>
    </source>
</evidence>
<comment type="catalytic activity">
    <reaction evidence="6">
        <text>(2-aminoethyl)phosphonate + pyruvate = phosphonoacetaldehyde + L-alanine</text>
        <dbReference type="Rhea" id="RHEA:17021"/>
        <dbReference type="ChEBI" id="CHEBI:15361"/>
        <dbReference type="ChEBI" id="CHEBI:57418"/>
        <dbReference type="ChEBI" id="CHEBI:57972"/>
        <dbReference type="ChEBI" id="CHEBI:58383"/>
        <dbReference type="EC" id="2.6.1.37"/>
    </reaction>
</comment>
<evidence type="ECO:0000313" key="11">
    <source>
        <dbReference type="EMBL" id="KAK6180812.1"/>
    </source>
</evidence>
<dbReference type="Gene3D" id="3.40.640.10">
    <property type="entry name" value="Type I PLP-dependent aspartate aminotransferase-like (Major domain)"/>
    <property type="match status" value="1"/>
</dbReference>
<keyword evidence="5" id="KW-0670">Pyruvate</keyword>
<comment type="similarity">
    <text evidence="7">Belongs to the class-V pyridoxal-phosphate-dependent aminotransferase family.</text>
</comment>
<dbReference type="HAMAP" id="MF_01376">
    <property type="entry name" value="PhnW_aminotrans_5"/>
    <property type="match status" value="1"/>
</dbReference>
<dbReference type="EMBL" id="JAZGQO010000007">
    <property type="protein sequence ID" value="KAK6180812.1"/>
    <property type="molecule type" value="Genomic_DNA"/>
</dbReference>
<feature type="domain" description="Aminotransferase class V" evidence="10">
    <location>
        <begin position="59"/>
        <end position="331"/>
    </location>
</feature>
<comment type="cofactor">
    <cofactor evidence="1 7 9">
        <name>pyridoxal 5'-phosphate</name>
        <dbReference type="ChEBI" id="CHEBI:597326"/>
    </cofactor>
</comment>
<feature type="binding site" evidence="8">
    <location>
        <position position="378"/>
    </location>
    <ligand>
        <name>substrate</name>
    </ligand>
</feature>
<accession>A0AAN8JML7</accession>
<keyword evidence="2" id="KW-0032">Aminotransferase</keyword>
<evidence type="ECO:0000256" key="1">
    <source>
        <dbReference type="ARBA" id="ARBA00001933"/>
    </source>
</evidence>
<protein>
    <recommendedName>
        <fullName evidence="7">Alanine--glyoxylate aminotransferase</fullName>
        <ecNumber evidence="7">2.6.1.44</ecNumber>
    </recommendedName>
</protein>
<evidence type="ECO:0000256" key="4">
    <source>
        <dbReference type="ARBA" id="ARBA00022898"/>
    </source>
</evidence>
<evidence type="ECO:0000256" key="3">
    <source>
        <dbReference type="ARBA" id="ARBA00022679"/>
    </source>
</evidence>
<dbReference type="SUPFAM" id="SSF53383">
    <property type="entry name" value="PLP-dependent transferases"/>
    <property type="match status" value="1"/>
</dbReference>
<keyword evidence="4 7" id="KW-0663">Pyridoxal phosphate</keyword>
<dbReference type="NCBIfam" id="TIGR02326">
    <property type="entry name" value="transamin_PhnW"/>
    <property type="match status" value="1"/>
</dbReference>
<dbReference type="GO" id="GO:0047304">
    <property type="term" value="F:2-aminoethylphosphonate-pyruvate transaminase activity"/>
    <property type="evidence" value="ECO:0007669"/>
    <property type="project" value="UniProtKB-EC"/>
</dbReference>
<dbReference type="InterPro" id="IPR000192">
    <property type="entry name" value="Aminotrans_V_dom"/>
</dbReference>
<dbReference type="Gene3D" id="3.90.1150.10">
    <property type="entry name" value="Aspartate Aminotransferase, domain 1"/>
    <property type="match status" value="1"/>
</dbReference>